<evidence type="ECO:0000313" key="2">
    <source>
        <dbReference type="Proteomes" id="UP000186607"/>
    </source>
</evidence>
<comment type="caution">
    <text evidence="1">The sequence shown here is derived from an EMBL/GenBank/DDBJ whole genome shotgun (WGS) entry which is preliminary data.</text>
</comment>
<gene>
    <name evidence="1" type="ORF">BOO71_0001711</name>
</gene>
<dbReference type="OrthoDB" id="122670at2"/>
<accession>A0A1U7P3N9</accession>
<dbReference type="EMBL" id="MSTI01000020">
    <property type="protein sequence ID" value="OLV19782.1"/>
    <property type="molecule type" value="Genomic_DNA"/>
</dbReference>
<proteinExistence type="predicted"/>
<protein>
    <recommendedName>
        <fullName evidence="3">DUF4160 domain-containing protein</fullName>
    </recommendedName>
</protein>
<dbReference type="InterPro" id="IPR025427">
    <property type="entry name" value="DUF4160"/>
</dbReference>
<dbReference type="STRING" id="249408.BOO71_0001711"/>
<reference evidence="1 2" key="1">
    <citation type="submission" date="2017-01" db="EMBL/GenBank/DDBJ databases">
        <title>Genome Analysis of Deinococcus marmoris KOPRI26562.</title>
        <authorList>
            <person name="Kim J.H."/>
            <person name="Oh H.-M."/>
        </authorList>
    </citation>
    <scope>NUCLEOTIDE SEQUENCE [LARGE SCALE GENOMIC DNA]</scope>
    <source>
        <strain evidence="1 2">KOPRI26562</strain>
    </source>
</reference>
<keyword evidence="2" id="KW-1185">Reference proteome</keyword>
<organism evidence="1 2">
    <name type="scientific">Deinococcus marmoris</name>
    <dbReference type="NCBI Taxonomy" id="249408"/>
    <lineage>
        <taxon>Bacteria</taxon>
        <taxon>Thermotogati</taxon>
        <taxon>Deinococcota</taxon>
        <taxon>Deinococci</taxon>
        <taxon>Deinococcales</taxon>
        <taxon>Deinococcaceae</taxon>
        <taxon>Deinococcus</taxon>
    </lineage>
</organism>
<dbReference type="RefSeq" id="WP_075830477.1">
    <property type="nucleotide sequence ID" value="NZ_MSTI01000020.1"/>
</dbReference>
<dbReference type="Proteomes" id="UP000186607">
    <property type="component" value="Unassembled WGS sequence"/>
</dbReference>
<dbReference type="Pfam" id="PF13711">
    <property type="entry name" value="DUF4160"/>
    <property type="match status" value="1"/>
</dbReference>
<dbReference type="eggNOG" id="ENOG5032YDN">
    <property type="taxonomic scope" value="Bacteria"/>
</dbReference>
<sequence length="86" mass="10010">MPEVCSFYGIKIVFYYRDHLPPHFHAIYGDDEATILIDDLALDDGWLPRRALRLVLEWAAIHQPELAQVWELARAQEPLGRIDPLE</sequence>
<evidence type="ECO:0008006" key="3">
    <source>
        <dbReference type="Google" id="ProtNLM"/>
    </source>
</evidence>
<dbReference type="AlphaFoldDB" id="A0A1U7P3N9"/>
<evidence type="ECO:0000313" key="1">
    <source>
        <dbReference type="EMBL" id="OLV19782.1"/>
    </source>
</evidence>
<name>A0A1U7P3N9_9DEIO</name>